<dbReference type="GO" id="GO:0051537">
    <property type="term" value="F:2 iron, 2 sulfur cluster binding"/>
    <property type="evidence" value="ECO:0007669"/>
    <property type="project" value="UniProtKB-KW"/>
</dbReference>
<dbReference type="AlphaFoldDB" id="A0A4R6DFV5"/>
<keyword evidence="6" id="KW-0411">Iron-sulfur</keyword>
<dbReference type="InterPro" id="IPR017938">
    <property type="entry name" value="Riboflavin_synthase-like_b-brl"/>
</dbReference>
<evidence type="ECO:0000313" key="9">
    <source>
        <dbReference type="EMBL" id="TDN43501.1"/>
    </source>
</evidence>
<dbReference type="PRINTS" id="PR00409">
    <property type="entry name" value="PHDIOXRDTASE"/>
</dbReference>
<dbReference type="PROSITE" id="PS00197">
    <property type="entry name" value="2FE2S_FER_1"/>
    <property type="match status" value="1"/>
</dbReference>
<evidence type="ECO:0000259" key="7">
    <source>
        <dbReference type="PROSITE" id="PS51085"/>
    </source>
</evidence>
<dbReference type="InterPro" id="IPR050415">
    <property type="entry name" value="MRET"/>
</dbReference>
<evidence type="ECO:0000256" key="6">
    <source>
        <dbReference type="ARBA" id="ARBA00023014"/>
    </source>
</evidence>
<keyword evidence="9" id="KW-0489">Methyltransferase</keyword>
<proteinExistence type="predicted"/>
<name>A0A4R6DFV5_9RHOO</name>
<evidence type="ECO:0000259" key="8">
    <source>
        <dbReference type="PROSITE" id="PS51384"/>
    </source>
</evidence>
<evidence type="ECO:0000256" key="2">
    <source>
        <dbReference type="ARBA" id="ARBA00022714"/>
    </source>
</evidence>
<evidence type="ECO:0000256" key="4">
    <source>
        <dbReference type="ARBA" id="ARBA00023002"/>
    </source>
</evidence>
<dbReference type="Pfam" id="PF00111">
    <property type="entry name" value="Fer2"/>
    <property type="match status" value="1"/>
</dbReference>
<keyword evidence="4" id="KW-0560">Oxidoreductase</keyword>
<dbReference type="InterPro" id="IPR001041">
    <property type="entry name" value="2Fe-2S_ferredoxin-type"/>
</dbReference>
<feature type="domain" description="FAD-binding FR-type" evidence="8">
    <location>
        <begin position="2"/>
        <end position="115"/>
    </location>
</feature>
<dbReference type="GO" id="GO:0046872">
    <property type="term" value="F:metal ion binding"/>
    <property type="evidence" value="ECO:0007669"/>
    <property type="project" value="UniProtKB-KW"/>
</dbReference>
<dbReference type="CDD" id="cd06185">
    <property type="entry name" value="PDR_like"/>
    <property type="match status" value="1"/>
</dbReference>
<dbReference type="PROSITE" id="PS51085">
    <property type="entry name" value="2FE2S_FER_2"/>
    <property type="match status" value="1"/>
</dbReference>
<dbReference type="EMBL" id="SNVV01000040">
    <property type="protein sequence ID" value="TDN43501.1"/>
    <property type="molecule type" value="Genomic_DNA"/>
</dbReference>
<dbReference type="Pfam" id="PF00970">
    <property type="entry name" value="FAD_binding_6"/>
    <property type="match status" value="1"/>
</dbReference>
<evidence type="ECO:0000313" key="10">
    <source>
        <dbReference type="Proteomes" id="UP000295129"/>
    </source>
</evidence>
<comment type="caution">
    <text evidence="9">The sequence shown here is derived from an EMBL/GenBank/DDBJ whole genome shotgun (WGS) entry which is preliminary data.</text>
</comment>
<dbReference type="GO" id="GO:0008168">
    <property type="term" value="F:methyltransferase activity"/>
    <property type="evidence" value="ECO:0007669"/>
    <property type="project" value="UniProtKB-KW"/>
</dbReference>
<keyword evidence="3" id="KW-0479">Metal-binding</keyword>
<dbReference type="RefSeq" id="WP_133595207.1">
    <property type="nucleotide sequence ID" value="NZ_SNVV01000040.1"/>
</dbReference>
<accession>A0A4R6DFV5</accession>
<evidence type="ECO:0000256" key="1">
    <source>
        <dbReference type="ARBA" id="ARBA00022630"/>
    </source>
</evidence>
<keyword evidence="10" id="KW-1185">Reference proteome</keyword>
<dbReference type="InterPro" id="IPR006058">
    <property type="entry name" value="2Fe2S_fd_BS"/>
</dbReference>
<keyword evidence="9" id="KW-0808">Transferase</keyword>
<dbReference type="OrthoDB" id="544091at2"/>
<dbReference type="InterPro" id="IPR017927">
    <property type="entry name" value="FAD-bd_FR_type"/>
</dbReference>
<dbReference type="InterPro" id="IPR039261">
    <property type="entry name" value="FNR_nucleotide-bd"/>
</dbReference>
<dbReference type="Gene3D" id="3.10.20.30">
    <property type="match status" value="1"/>
</dbReference>
<gene>
    <name evidence="9" type="ORF">C7389_1405</name>
</gene>
<dbReference type="InterPro" id="IPR012675">
    <property type="entry name" value="Beta-grasp_dom_sf"/>
</dbReference>
<dbReference type="Proteomes" id="UP000295129">
    <property type="component" value="Unassembled WGS sequence"/>
</dbReference>
<dbReference type="SUPFAM" id="SSF63380">
    <property type="entry name" value="Riboflavin synthase domain-like"/>
    <property type="match status" value="1"/>
</dbReference>
<keyword evidence="5" id="KW-0408">Iron</keyword>
<sequence length="317" mass="33654">MNSAMELTVIEVARIAEDVMRLRLVPADGTACAAFVPGAHLRLQIPPPAGQGEPLYRRYSLTGDGDPAVCYEIAVLRVEGGAGSGWIHQLVPGDRLRATVDNAFPLQPAAGGHLLIAGGIGITPMLGMARRLRREGLPFELHYGGSHPRRMAFRDEVAALGGRLYHRDAGSLRLALADILARPQPGREVYVCGPAALIGAVVEQAAGAGWPQGSVHFELFDGSLAQAGDTAFEVEVRSSGQRIPVRADQSLLGALLDAGVEPLYDCKRGECGMCLVGVLEGEPDHRDHYLSAAEAGRQNSLCVCVSRSRSALLVLDL</sequence>
<evidence type="ECO:0000256" key="5">
    <source>
        <dbReference type="ARBA" id="ARBA00023004"/>
    </source>
</evidence>
<dbReference type="Gene3D" id="3.40.50.80">
    <property type="entry name" value="Nucleotide-binding domain of ferredoxin-NADP reductase (FNR) module"/>
    <property type="match status" value="1"/>
</dbReference>
<dbReference type="GO" id="GO:0016491">
    <property type="term" value="F:oxidoreductase activity"/>
    <property type="evidence" value="ECO:0007669"/>
    <property type="project" value="UniProtKB-KW"/>
</dbReference>
<dbReference type="GO" id="GO:0032259">
    <property type="term" value="P:methylation"/>
    <property type="evidence" value="ECO:0007669"/>
    <property type="project" value="UniProtKB-KW"/>
</dbReference>
<dbReference type="SUPFAM" id="SSF52343">
    <property type="entry name" value="Ferredoxin reductase-like, C-terminal NADP-linked domain"/>
    <property type="match status" value="1"/>
</dbReference>
<organism evidence="9 10">
    <name type="scientific">Azoarcus indigens</name>
    <dbReference type="NCBI Taxonomy" id="29545"/>
    <lineage>
        <taxon>Bacteria</taxon>
        <taxon>Pseudomonadati</taxon>
        <taxon>Pseudomonadota</taxon>
        <taxon>Betaproteobacteria</taxon>
        <taxon>Rhodocyclales</taxon>
        <taxon>Zoogloeaceae</taxon>
        <taxon>Azoarcus</taxon>
    </lineage>
</organism>
<dbReference type="InterPro" id="IPR008333">
    <property type="entry name" value="Cbr1-like_FAD-bd_dom"/>
</dbReference>
<reference evidence="9 10" key="1">
    <citation type="submission" date="2019-03" db="EMBL/GenBank/DDBJ databases">
        <title>Genomic Encyclopedia of Type Strains, Phase IV (KMG-IV): sequencing the most valuable type-strain genomes for metagenomic binning, comparative biology and taxonomic classification.</title>
        <authorList>
            <person name="Goeker M."/>
        </authorList>
    </citation>
    <scope>NUCLEOTIDE SEQUENCE [LARGE SCALE GENOMIC DNA]</scope>
    <source>
        <strain evidence="9 10">DSM 12121</strain>
    </source>
</reference>
<dbReference type="PROSITE" id="PS51384">
    <property type="entry name" value="FAD_FR"/>
    <property type="match status" value="1"/>
</dbReference>
<dbReference type="Gene3D" id="2.40.30.10">
    <property type="entry name" value="Translation factors"/>
    <property type="match status" value="1"/>
</dbReference>
<dbReference type="InterPro" id="IPR036010">
    <property type="entry name" value="2Fe-2S_ferredoxin-like_sf"/>
</dbReference>
<keyword evidence="2" id="KW-0001">2Fe-2S</keyword>
<feature type="domain" description="2Fe-2S ferredoxin-type" evidence="7">
    <location>
        <begin position="232"/>
        <end position="317"/>
    </location>
</feature>
<dbReference type="SUPFAM" id="SSF54292">
    <property type="entry name" value="2Fe-2S ferredoxin-like"/>
    <property type="match status" value="1"/>
</dbReference>
<dbReference type="CDD" id="cd00207">
    <property type="entry name" value="fer2"/>
    <property type="match status" value="1"/>
</dbReference>
<dbReference type="PANTHER" id="PTHR47354:SF1">
    <property type="entry name" value="CARNITINE MONOOXYGENASE REDUCTASE SUBUNIT"/>
    <property type="match status" value="1"/>
</dbReference>
<protein>
    <submittedName>
        <fullName evidence="9">Vanillate O-demethylase ferredoxin subunit</fullName>
    </submittedName>
</protein>
<dbReference type="PANTHER" id="PTHR47354">
    <property type="entry name" value="NADH OXIDOREDUCTASE HCR"/>
    <property type="match status" value="1"/>
</dbReference>
<keyword evidence="1" id="KW-0285">Flavoprotein</keyword>
<evidence type="ECO:0000256" key="3">
    <source>
        <dbReference type="ARBA" id="ARBA00022723"/>
    </source>
</evidence>